<evidence type="ECO:0000259" key="2">
    <source>
        <dbReference type="Pfam" id="PF00535"/>
    </source>
</evidence>
<feature type="transmembrane region" description="Helical" evidence="1">
    <location>
        <begin position="249"/>
        <end position="268"/>
    </location>
</feature>
<dbReference type="AlphaFoldDB" id="A0A965GE66"/>
<feature type="transmembrane region" description="Helical" evidence="1">
    <location>
        <begin position="274"/>
        <end position="292"/>
    </location>
</feature>
<dbReference type="CDD" id="cd02525">
    <property type="entry name" value="Succinoglycan_BP_ExoA"/>
    <property type="match status" value="1"/>
</dbReference>
<gene>
    <name evidence="3" type="ORF">EBT44_05745</name>
</gene>
<evidence type="ECO:0000313" key="3">
    <source>
        <dbReference type="EMBL" id="NBR94309.1"/>
    </source>
</evidence>
<dbReference type="PANTHER" id="PTHR43685">
    <property type="entry name" value="GLYCOSYLTRANSFERASE"/>
    <property type="match status" value="1"/>
</dbReference>
<evidence type="ECO:0000256" key="1">
    <source>
        <dbReference type="SAM" id="Phobius"/>
    </source>
</evidence>
<organism evidence="3 4">
    <name type="scientific">Candidatus Fonsibacter lacus</name>
    <dbReference type="NCBI Taxonomy" id="2576439"/>
    <lineage>
        <taxon>Bacteria</taxon>
        <taxon>Pseudomonadati</taxon>
        <taxon>Pseudomonadota</taxon>
        <taxon>Alphaproteobacteria</taxon>
        <taxon>Candidatus Pelagibacterales</taxon>
        <taxon>Candidatus Pelagibacterales incertae sedis</taxon>
        <taxon>Candidatus Fonsibacter</taxon>
    </lineage>
</organism>
<keyword evidence="1" id="KW-1133">Transmembrane helix</keyword>
<dbReference type="EMBL" id="RFXN01000099">
    <property type="protein sequence ID" value="NBR94309.1"/>
    <property type="molecule type" value="Genomic_DNA"/>
</dbReference>
<dbReference type="SUPFAM" id="SSF53448">
    <property type="entry name" value="Nucleotide-diphospho-sugar transferases"/>
    <property type="match status" value="1"/>
</dbReference>
<proteinExistence type="predicted"/>
<dbReference type="InterPro" id="IPR001173">
    <property type="entry name" value="Glyco_trans_2-like"/>
</dbReference>
<comment type="caution">
    <text evidence="3">The sequence shown here is derived from an EMBL/GenBank/DDBJ whole genome shotgun (WGS) entry which is preliminary data.</text>
</comment>
<accession>A0A965GE66</accession>
<keyword evidence="1" id="KW-0472">Membrane</keyword>
<feature type="transmembrane region" description="Helical" evidence="1">
    <location>
        <begin position="299"/>
        <end position="318"/>
    </location>
</feature>
<name>A0A965GE66_9PROT</name>
<dbReference type="InterPro" id="IPR029044">
    <property type="entry name" value="Nucleotide-diphossugar_trans"/>
</dbReference>
<protein>
    <submittedName>
        <fullName evidence="3">Glycosyltransferase family 2 protein</fullName>
    </submittedName>
</protein>
<reference evidence="3" key="1">
    <citation type="submission" date="2018-10" db="EMBL/GenBank/DDBJ databases">
        <title>Iterative Subtractive Binning of Freshwater Chronoseries Metagenomes Recovers Nearly Complete Genomes from over Four Hundred Novel Species.</title>
        <authorList>
            <person name="Rodriguez-R L.M."/>
            <person name="Tsementzi D."/>
            <person name="Luo C."/>
            <person name="Konstantinidis K.T."/>
        </authorList>
    </citation>
    <scope>NUCLEOTIDE SEQUENCE</scope>
    <source>
        <strain evidence="3">WB5_2A_028</strain>
    </source>
</reference>
<keyword evidence="1" id="KW-0812">Transmembrane</keyword>
<dbReference type="Proteomes" id="UP000740727">
    <property type="component" value="Unassembled WGS sequence"/>
</dbReference>
<evidence type="ECO:0000313" key="4">
    <source>
        <dbReference type="Proteomes" id="UP000740727"/>
    </source>
</evidence>
<dbReference type="InterPro" id="IPR050834">
    <property type="entry name" value="Glycosyltransf_2"/>
</dbReference>
<sequence length="333" mass="36468">MTTPISHDSPVSVILPVLNEERYLEATVSTITSQEYSGEIEIVLALGPSTDRTNDVAAKLAAADQRIHLIDNPSGKTADALNGAIAASTHPIIVRVDGHSLLPGGYIREAVATLVRTGAVNVGGLMASEGVTRFERVVATAMRSKFGVGGARFHVGGVEGPADTVYLGVFLRSAVEEINGFDPHFIRAQDWELNFRLRERGGLIYFNPRLHVTYRPRPNLHALAKQYFEYGRWRREVARSHKGTINARYLAPPLTLLGTLVGILGAFLNPLFLLLPLIYFTFIAIGTLSLLIKMPSAELFLLPIVLITMHFSWAFGFITSTKRKPPHASGTMK</sequence>
<dbReference type="PANTHER" id="PTHR43685:SF2">
    <property type="entry name" value="GLYCOSYLTRANSFERASE 2-LIKE DOMAIN-CONTAINING PROTEIN"/>
    <property type="match status" value="1"/>
</dbReference>
<dbReference type="Pfam" id="PF00535">
    <property type="entry name" value="Glycos_transf_2"/>
    <property type="match status" value="1"/>
</dbReference>
<dbReference type="Gene3D" id="3.90.550.10">
    <property type="entry name" value="Spore Coat Polysaccharide Biosynthesis Protein SpsA, Chain A"/>
    <property type="match status" value="1"/>
</dbReference>
<feature type="domain" description="Glycosyltransferase 2-like" evidence="2">
    <location>
        <begin position="12"/>
        <end position="175"/>
    </location>
</feature>